<dbReference type="EMBL" id="GBRH01275679">
    <property type="protein sequence ID" value="JAD22216.1"/>
    <property type="molecule type" value="Transcribed_RNA"/>
</dbReference>
<reference evidence="1" key="1">
    <citation type="submission" date="2014-09" db="EMBL/GenBank/DDBJ databases">
        <authorList>
            <person name="Magalhaes I.L.F."/>
            <person name="Oliveira U."/>
            <person name="Santos F.R."/>
            <person name="Vidigal T.H.D.A."/>
            <person name="Brescovit A.D."/>
            <person name="Santos A.J."/>
        </authorList>
    </citation>
    <scope>NUCLEOTIDE SEQUENCE</scope>
    <source>
        <tissue evidence="1">Shoot tissue taken approximately 20 cm above the soil surface</tissue>
    </source>
</reference>
<reference evidence="1" key="2">
    <citation type="journal article" date="2015" name="Data Brief">
        <title>Shoot transcriptome of the giant reed, Arundo donax.</title>
        <authorList>
            <person name="Barrero R.A."/>
            <person name="Guerrero F.D."/>
            <person name="Moolhuijzen P."/>
            <person name="Goolsby J.A."/>
            <person name="Tidwell J."/>
            <person name="Bellgard S.E."/>
            <person name="Bellgard M.I."/>
        </authorList>
    </citation>
    <scope>NUCLEOTIDE SEQUENCE</scope>
    <source>
        <tissue evidence="1">Shoot tissue taken approximately 20 cm above the soil surface</tissue>
    </source>
</reference>
<proteinExistence type="predicted"/>
<evidence type="ECO:0000313" key="1">
    <source>
        <dbReference type="EMBL" id="JAD22216.1"/>
    </source>
</evidence>
<name>A0A0A8Y7S4_ARUDO</name>
<sequence>MSCCPSLTRHPAAMVPYISPSRHRHRLRLQNRLRKA</sequence>
<dbReference type="AlphaFoldDB" id="A0A0A8Y7S4"/>
<accession>A0A0A8Y7S4</accession>
<protein>
    <submittedName>
        <fullName evidence="1">Uncharacterized protein</fullName>
    </submittedName>
</protein>
<organism evidence="1">
    <name type="scientific">Arundo donax</name>
    <name type="common">Giant reed</name>
    <name type="synonym">Donax arundinaceus</name>
    <dbReference type="NCBI Taxonomy" id="35708"/>
    <lineage>
        <taxon>Eukaryota</taxon>
        <taxon>Viridiplantae</taxon>
        <taxon>Streptophyta</taxon>
        <taxon>Embryophyta</taxon>
        <taxon>Tracheophyta</taxon>
        <taxon>Spermatophyta</taxon>
        <taxon>Magnoliopsida</taxon>
        <taxon>Liliopsida</taxon>
        <taxon>Poales</taxon>
        <taxon>Poaceae</taxon>
        <taxon>PACMAD clade</taxon>
        <taxon>Arundinoideae</taxon>
        <taxon>Arundineae</taxon>
        <taxon>Arundo</taxon>
    </lineage>
</organism>